<protein>
    <recommendedName>
        <fullName evidence="1">NAD(P)-binding domain-containing protein</fullName>
    </recommendedName>
</protein>
<gene>
    <name evidence="2" type="ORF">HAND00432_LOCUS26001</name>
</gene>
<name>A0A7S1HA13_HEMAN</name>
<dbReference type="PANTHER" id="PTHR15020:SF11">
    <property type="entry name" value="OS06G0360300 PROTEIN"/>
    <property type="match status" value="1"/>
</dbReference>
<dbReference type="Pfam" id="PF13460">
    <property type="entry name" value="NAD_binding_10"/>
    <property type="match status" value="1"/>
</dbReference>
<proteinExistence type="predicted"/>
<feature type="domain" description="NAD(P)-binding" evidence="1">
    <location>
        <begin position="2"/>
        <end position="211"/>
    </location>
</feature>
<accession>A0A7S1HA13</accession>
<dbReference type="InterPro" id="IPR016040">
    <property type="entry name" value="NAD(P)-bd_dom"/>
</dbReference>
<dbReference type="InterPro" id="IPR036291">
    <property type="entry name" value="NAD(P)-bd_dom_sf"/>
</dbReference>
<dbReference type="EMBL" id="HBFX01043227">
    <property type="protein sequence ID" value="CAD8974998.1"/>
    <property type="molecule type" value="Transcribed_RNA"/>
</dbReference>
<sequence>MVVKKLAAEKVPVVAMARDPGSEAAAELRGMDYVEVVKADLRDRESLTEAVRGCRAVICTAAVKPMRFGKVSDLWSDPFSDPGHPANLNLRGIQNLISACEETSPPVQKLVRVTGLSVGLSPWSPISILFSLVNSFANRWNREGELAIRASSMDYTVIRPAGIKDCPKASETGDKLLLATDAPEWEGQRPPATTGISREDVADLVCASVDDKRLSKATLRVSRMARGTARNFYRDDARGGYTWDAIIPRVLPDRPGSLAPADYDTPAAAGLVLLSFVLGCVYRLLSSLLSLLARRVLALL</sequence>
<dbReference type="Gene3D" id="3.40.50.720">
    <property type="entry name" value="NAD(P)-binding Rossmann-like Domain"/>
    <property type="match status" value="1"/>
</dbReference>
<dbReference type="PANTHER" id="PTHR15020">
    <property type="entry name" value="FLAVIN REDUCTASE-RELATED"/>
    <property type="match status" value="1"/>
</dbReference>
<evidence type="ECO:0000259" key="1">
    <source>
        <dbReference type="Pfam" id="PF13460"/>
    </source>
</evidence>
<evidence type="ECO:0000313" key="2">
    <source>
        <dbReference type="EMBL" id="CAD8974998.1"/>
    </source>
</evidence>
<reference evidence="2" key="1">
    <citation type="submission" date="2021-01" db="EMBL/GenBank/DDBJ databases">
        <authorList>
            <person name="Corre E."/>
            <person name="Pelletier E."/>
            <person name="Niang G."/>
            <person name="Scheremetjew M."/>
            <person name="Finn R."/>
            <person name="Kale V."/>
            <person name="Holt S."/>
            <person name="Cochrane G."/>
            <person name="Meng A."/>
            <person name="Brown T."/>
            <person name="Cohen L."/>
        </authorList>
    </citation>
    <scope>NUCLEOTIDE SEQUENCE</scope>
    <source>
        <strain evidence="2">CCMP644</strain>
    </source>
</reference>
<organism evidence="2">
    <name type="scientific">Hemiselmis andersenii</name>
    <name type="common">Cryptophyte alga</name>
    <dbReference type="NCBI Taxonomy" id="464988"/>
    <lineage>
        <taxon>Eukaryota</taxon>
        <taxon>Cryptophyceae</taxon>
        <taxon>Cryptomonadales</taxon>
        <taxon>Hemiselmidaceae</taxon>
        <taxon>Hemiselmis</taxon>
    </lineage>
</organism>
<dbReference type="SUPFAM" id="SSF51735">
    <property type="entry name" value="NAD(P)-binding Rossmann-fold domains"/>
    <property type="match status" value="1"/>
</dbReference>
<dbReference type="AlphaFoldDB" id="A0A7S1HA13"/>